<reference evidence="1 2" key="1">
    <citation type="submission" date="2013-09" db="EMBL/GenBank/DDBJ databases">
        <title>High correlation between genotypes and phenotypes of environmental bacteria Comamonas testosteroni strains.</title>
        <authorList>
            <person name="Liu L."/>
            <person name="Zhu W."/>
            <person name="Xia X."/>
            <person name="Xu B."/>
            <person name="Luo M."/>
            <person name="Wang G."/>
        </authorList>
    </citation>
    <scope>NUCLEOTIDE SEQUENCE [LARGE SCALE GENOMIC DNA]</scope>
    <source>
        <strain evidence="1 2">JL40</strain>
    </source>
</reference>
<dbReference type="EMBL" id="AWOR01000043">
    <property type="protein sequence ID" value="KGH30552.1"/>
    <property type="molecule type" value="Genomic_DNA"/>
</dbReference>
<comment type="caution">
    <text evidence="1">The sequence shown here is derived from an EMBL/GenBank/DDBJ whole genome shotgun (WGS) entry which is preliminary data.</text>
</comment>
<protein>
    <submittedName>
        <fullName evidence="1">Uncharacterized protein</fullName>
    </submittedName>
</protein>
<gene>
    <name evidence="1" type="ORF">P353_09850</name>
</gene>
<accession>A0A096HNR1</accession>
<evidence type="ECO:0000313" key="1">
    <source>
        <dbReference type="EMBL" id="KGH30552.1"/>
    </source>
</evidence>
<dbReference type="Proteomes" id="UP000029553">
    <property type="component" value="Unassembled WGS sequence"/>
</dbReference>
<name>A0A096HNR1_COMTE</name>
<evidence type="ECO:0000313" key="2">
    <source>
        <dbReference type="Proteomes" id="UP000029553"/>
    </source>
</evidence>
<organism evidence="1 2">
    <name type="scientific">Comamonas testosteroni</name>
    <name type="common">Pseudomonas testosteroni</name>
    <dbReference type="NCBI Taxonomy" id="285"/>
    <lineage>
        <taxon>Bacteria</taxon>
        <taxon>Pseudomonadati</taxon>
        <taxon>Pseudomonadota</taxon>
        <taxon>Betaproteobacteria</taxon>
        <taxon>Burkholderiales</taxon>
        <taxon>Comamonadaceae</taxon>
        <taxon>Comamonas</taxon>
    </lineage>
</organism>
<proteinExistence type="predicted"/>
<sequence length="54" mass="6169">MKTFTKIAAFKINISIKLSIRCNELITNTARFQANLEFYITTTQIKVTQQKSSA</sequence>
<dbReference type="AlphaFoldDB" id="A0A096HNR1"/>